<evidence type="ECO:0000259" key="2">
    <source>
        <dbReference type="Pfam" id="PF07589"/>
    </source>
</evidence>
<dbReference type="Pfam" id="PF07589">
    <property type="entry name" value="PEP-CTERM"/>
    <property type="match status" value="1"/>
</dbReference>
<dbReference type="NCBIfam" id="TIGR02595">
    <property type="entry name" value="PEP_CTERM"/>
    <property type="match status" value="1"/>
</dbReference>
<keyword evidence="4" id="KW-1185">Reference proteome</keyword>
<reference evidence="3 4" key="1">
    <citation type="submission" date="2019-01" db="EMBL/GenBank/DDBJ databases">
        <authorList>
            <person name="Chen W.-M."/>
        </authorList>
    </citation>
    <scope>NUCLEOTIDE SEQUENCE [LARGE SCALE GENOMIC DNA]</scope>
    <source>
        <strain evidence="3 4">ICH-3</strain>
    </source>
</reference>
<dbReference type="OrthoDB" id="8887452at2"/>
<evidence type="ECO:0000313" key="4">
    <source>
        <dbReference type="Proteomes" id="UP000288178"/>
    </source>
</evidence>
<dbReference type="InterPro" id="IPR013424">
    <property type="entry name" value="Ice-binding_C"/>
</dbReference>
<sequence length="326" mass="33441">MNTPSLRALPRWLTHLPLALPLIGAATAQAGPSQSTTPVPGGFVSACASPISSGTSWTPGLDLTAHFNTWPGRAACDSATFAGLAGGSTSASQASGATANQAAADAGLGFIHLSATNQGRYVDQFPIGVAGGGWRDTVTLQLDGFDGQPAIWTFAVAVDGSLHAANGGSAKAMLNAYKNNQELNRNVAGHDRGDSDLFTTDRQRVAWGVSRDGDRLIDDRIVFAVPVTIGQAFDFGVYATLAASTAAFSGSTQLTTASGDFMHSFRYAGSWGLSIGGEAVTGYGIDAASGVNWLLASPVPEPSTALLLALGSAGLWFGSRRRFMGG</sequence>
<accession>A0A3S2UAM6</accession>
<feature type="signal peptide" evidence="1">
    <location>
        <begin position="1"/>
        <end position="30"/>
    </location>
</feature>
<dbReference type="RefSeq" id="WP_128194982.1">
    <property type="nucleotide sequence ID" value="NZ_SACT01000001.1"/>
</dbReference>
<keyword evidence="1" id="KW-0732">Signal</keyword>
<organism evidence="3 4">
    <name type="scientific">Rubrivivax albus</name>
    <dbReference type="NCBI Taxonomy" id="2499835"/>
    <lineage>
        <taxon>Bacteria</taxon>
        <taxon>Pseudomonadati</taxon>
        <taxon>Pseudomonadota</taxon>
        <taxon>Betaproteobacteria</taxon>
        <taxon>Burkholderiales</taxon>
        <taxon>Sphaerotilaceae</taxon>
        <taxon>Rubrivivax</taxon>
    </lineage>
</organism>
<dbReference type="AlphaFoldDB" id="A0A3S2UAM6"/>
<feature type="domain" description="Ice-binding protein C-terminal" evidence="2">
    <location>
        <begin position="298"/>
        <end position="322"/>
    </location>
</feature>
<dbReference type="EMBL" id="SACT01000001">
    <property type="protein sequence ID" value="RVT53630.1"/>
    <property type="molecule type" value="Genomic_DNA"/>
</dbReference>
<evidence type="ECO:0000313" key="3">
    <source>
        <dbReference type="EMBL" id="RVT53630.1"/>
    </source>
</evidence>
<comment type="caution">
    <text evidence="3">The sequence shown here is derived from an EMBL/GenBank/DDBJ whole genome shotgun (WGS) entry which is preliminary data.</text>
</comment>
<proteinExistence type="predicted"/>
<feature type="chain" id="PRO_5018595905" evidence="1">
    <location>
        <begin position="31"/>
        <end position="326"/>
    </location>
</feature>
<name>A0A3S2UAM6_9BURK</name>
<gene>
    <name evidence="3" type="ORF">ENE75_01660</name>
</gene>
<protein>
    <submittedName>
        <fullName evidence="3">PEP-CTERM sorting domain-containing protein</fullName>
    </submittedName>
</protein>
<evidence type="ECO:0000256" key="1">
    <source>
        <dbReference type="SAM" id="SignalP"/>
    </source>
</evidence>
<dbReference type="Proteomes" id="UP000288178">
    <property type="component" value="Unassembled WGS sequence"/>
</dbReference>